<dbReference type="PANTHER" id="PTHR30273:SF2">
    <property type="entry name" value="PROTEIN FECR"/>
    <property type="match status" value="1"/>
</dbReference>
<feature type="region of interest" description="Disordered" evidence="1">
    <location>
        <begin position="93"/>
        <end position="113"/>
    </location>
</feature>
<protein>
    <submittedName>
        <fullName evidence="4">Anti-sigma factor</fullName>
    </submittedName>
</protein>
<accession>A0A418YQ80</accession>
<dbReference type="InterPro" id="IPR006860">
    <property type="entry name" value="FecR"/>
</dbReference>
<dbReference type="EMBL" id="QVRA01000014">
    <property type="protein sequence ID" value="RJG53641.1"/>
    <property type="molecule type" value="Genomic_DNA"/>
</dbReference>
<dbReference type="AlphaFoldDB" id="A0A418YQ80"/>
<dbReference type="InterPro" id="IPR012373">
    <property type="entry name" value="Ferrdict_sens_TM"/>
</dbReference>
<sequence>MTQEHDGEFSIEDQARLLALEALRDPTTRAAAMRWCNKDPERRAAFDKAEAALTRLDPAARRIRARQRLLKLAMAASVVGLIAVGASLGLKKNEGNSTQHHDLAGETNTTPDTPLVLTTKRGEVRDVTLADGSVVTLDTNSRLLVWMRPDRRDLELDHGRVHFIVAHDRSRPFTVVADGGATTALGTVFDVERRSRCEMKVVLFEGQVTVSPPCATQRLYLAANKQYLKPGERMRYLPSIAQAASIVPDRAPKNEGQWVTGVKSYEDETVGSILAEVNLYSSVQLIAATPEVASMRVSADLHIRNPETVAKHLARSLGLMVEIQGADRIVLKR</sequence>
<comment type="caution">
    <text evidence="4">The sequence shown here is derived from an EMBL/GenBank/DDBJ whole genome shotgun (WGS) entry which is preliminary data.</text>
</comment>
<dbReference type="Proteomes" id="UP000283469">
    <property type="component" value="Unassembled WGS sequence"/>
</dbReference>
<evidence type="ECO:0000313" key="4">
    <source>
        <dbReference type="EMBL" id="RJG53641.1"/>
    </source>
</evidence>
<dbReference type="Gene3D" id="2.60.120.1440">
    <property type="match status" value="1"/>
</dbReference>
<name>A0A418YQ80_9SPHN</name>
<evidence type="ECO:0000256" key="2">
    <source>
        <dbReference type="SAM" id="Phobius"/>
    </source>
</evidence>
<keyword evidence="5" id="KW-1185">Reference proteome</keyword>
<dbReference type="Pfam" id="PF04773">
    <property type="entry name" value="FecR"/>
    <property type="match status" value="1"/>
</dbReference>
<feature type="compositionally biased region" description="Basic and acidic residues" evidence="1">
    <location>
        <begin position="93"/>
        <end position="104"/>
    </location>
</feature>
<dbReference type="PANTHER" id="PTHR30273">
    <property type="entry name" value="PERIPLASMIC SIGNAL SENSOR AND SIGMA FACTOR ACTIVATOR FECR-RELATED"/>
    <property type="match status" value="1"/>
</dbReference>
<proteinExistence type="predicted"/>
<organism evidence="4 5">
    <name type="scientific">Sphingobium terrigena</name>
    <dbReference type="NCBI Taxonomy" id="2304063"/>
    <lineage>
        <taxon>Bacteria</taxon>
        <taxon>Pseudomonadati</taxon>
        <taxon>Pseudomonadota</taxon>
        <taxon>Alphaproteobacteria</taxon>
        <taxon>Sphingomonadales</taxon>
        <taxon>Sphingomonadaceae</taxon>
        <taxon>Sphingobium</taxon>
    </lineage>
</organism>
<keyword evidence="2" id="KW-1133">Transmembrane helix</keyword>
<evidence type="ECO:0000256" key="1">
    <source>
        <dbReference type="SAM" id="MobiDB-lite"/>
    </source>
</evidence>
<keyword evidence="2" id="KW-0812">Transmembrane</keyword>
<evidence type="ECO:0000313" key="5">
    <source>
        <dbReference type="Proteomes" id="UP000283469"/>
    </source>
</evidence>
<keyword evidence="2" id="KW-0472">Membrane</keyword>
<dbReference type="PIRSF" id="PIRSF018266">
    <property type="entry name" value="FecR"/>
    <property type="match status" value="1"/>
</dbReference>
<gene>
    <name evidence="4" type="ORF">D0Z70_15440</name>
</gene>
<evidence type="ECO:0000259" key="3">
    <source>
        <dbReference type="Pfam" id="PF04773"/>
    </source>
</evidence>
<feature type="domain" description="FecR protein" evidence="3">
    <location>
        <begin position="117"/>
        <end position="208"/>
    </location>
</feature>
<dbReference type="OrthoDB" id="7492241at2"/>
<dbReference type="GO" id="GO:0016989">
    <property type="term" value="F:sigma factor antagonist activity"/>
    <property type="evidence" value="ECO:0007669"/>
    <property type="project" value="TreeGrafter"/>
</dbReference>
<reference evidence="4 5" key="1">
    <citation type="submission" date="2018-08" db="EMBL/GenBank/DDBJ databases">
        <title>Sphingobium sp. EO9.</title>
        <authorList>
            <person name="Park Y."/>
            <person name="Kim K.H."/>
            <person name="Jeon C.O."/>
        </authorList>
    </citation>
    <scope>NUCLEOTIDE SEQUENCE [LARGE SCALE GENOMIC DNA]</scope>
    <source>
        <strain evidence="4 5">EO9</strain>
    </source>
</reference>
<feature type="transmembrane region" description="Helical" evidence="2">
    <location>
        <begin position="69"/>
        <end position="90"/>
    </location>
</feature>